<dbReference type="EMBL" id="CYUE01000016">
    <property type="protein sequence ID" value="CUK25836.1"/>
    <property type="molecule type" value="Genomic_DNA"/>
</dbReference>
<accession>A0A0P1IQU8</accession>
<sequence length="317" mass="35473">MSLKAIVYRPARGVGFGHTLFAMSHYNAMARALSVPFFSTFEGQIYSLHGGEQGFIDTFFTPEIVSGHRSEISYKAVKSAMRSAEQANEKVLLIGREAFPKRAPNEFPFLKTAEKLEYKRDRDKVTPEYLKDFNLVYVDSVQPDMSWLEWFGPITAPLKFQEHYLRQVRETLNLSSRPYIALHARHGNGEYLDGRVSGESAKYIEFLEKIAQSALTKKAELLAEEIICLSDNAETAKTLAELSDGRVAGADNLPDEAFQKFVRSNPSQAMQRVGKIMFDFATLAGAQHIVGGESYFPRAANLLGAQDQPTLLGLYVN</sequence>
<dbReference type="OrthoDB" id="10008230at2"/>
<evidence type="ECO:0000313" key="1">
    <source>
        <dbReference type="EMBL" id="CUK25836.1"/>
    </source>
</evidence>
<protein>
    <submittedName>
        <fullName evidence="1">Uncharacterized protein</fullName>
    </submittedName>
</protein>
<proteinExistence type="predicted"/>
<dbReference type="Gene3D" id="3.40.50.11350">
    <property type="match status" value="1"/>
</dbReference>
<dbReference type="RefSeq" id="WP_058314798.1">
    <property type="nucleotide sequence ID" value="NZ_CYTO01000024.1"/>
</dbReference>
<gene>
    <name evidence="1" type="ORF">TA5114_01640</name>
</gene>
<keyword evidence="2" id="KW-1185">Reference proteome</keyword>
<dbReference type="Proteomes" id="UP000051184">
    <property type="component" value="Unassembled WGS sequence"/>
</dbReference>
<organism evidence="1 2">
    <name type="scientific">Cognatishimia activa</name>
    <dbReference type="NCBI Taxonomy" id="1715691"/>
    <lineage>
        <taxon>Bacteria</taxon>
        <taxon>Pseudomonadati</taxon>
        <taxon>Pseudomonadota</taxon>
        <taxon>Alphaproteobacteria</taxon>
        <taxon>Rhodobacterales</taxon>
        <taxon>Paracoccaceae</taxon>
        <taxon>Cognatishimia</taxon>
    </lineage>
</organism>
<dbReference type="STRING" id="1715691.TA5113_02522"/>
<dbReference type="AlphaFoldDB" id="A0A0P1IQU8"/>
<reference evidence="2" key="1">
    <citation type="submission" date="2015-09" db="EMBL/GenBank/DDBJ databases">
        <authorList>
            <person name="Rodrigo-Torres Lidia"/>
            <person name="Arahal R.David."/>
        </authorList>
    </citation>
    <scope>NUCLEOTIDE SEQUENCE [LARGE SCALE GENOMIC DNA]</scope>
    <source>
        <strain evidence="2">CECT 5114</strain>
    </source>
</reference>
<name>A0A0P1IQU8_9RHOB</name>
<evidence type="ECO:0000313" key="2">
    <source>
        <dbReference type="Proteomes" id="UP000051184"/>
    </source>
</evidence>